<dbReference type="InterPro" id="IPR036396">
    <property type="entry name" value="Cyt_P450_sf"/>
</dbReference>
<dbReference type="InterPro" id="IPR047146">
    <property type="entry name" value="Cyt_P450_E_CYP52_fungi"/>
</dbReference>
<evidence type="ECO:0000256" key="3">
    <source>
        <dbReference type="ARBA" id="ARBA00022617"/>
    </source>
</evidence>
<dbReference type="GO" id="GO:0005506">
    <property type="term" value="F:iron ion binding"/>
    <property type="evidence" value="ECO:0007669"/>
    <property type="project" value="InterPro"/>
</dbReference>
<evidence type="ECO:0000256" key="9">
    <source>
        <dbReference type="RuleBase" id="RU000461"/>
    </source>
</evidence>
<evidence type="ECO:0000256" key="5">
    <source>
        <dbReference type="ARBA" id="ARBA00023002"/>
    </source>
</evidence>
<evidence type="ECO:0000256" key="8">
    <source>
        <dbReference type="PIRSR" id="PIRSR602402-1"/>
    </source>
</evidence>
<accession>A0A9N9KJN2</accession>
<proteinExistence type="inferred from homology"/>
<evidence type="ECO:0000256" key="4">
    <source>
        <dbReference type="ARBA" id="ARBA00022723"/>
    </source>
</evidence>
<evidence type="ECO:0000313" key="12">
    <source>
        <dbReference type="Proteomes" id="UP000696280"/>
    </source>
</evidence>
<keyword evidence="4 8" id="KW-0479">Metal-binding</keyword>
<organism evidence="11 12">
    <name type="scientific">Hymenoscyphus fraxineus</name>
    <dbReference type="NCBI Taxonomy" id="746836"/>
    <lineage>
        <taxon>Eukaryota</taxon>
        <taxon>Fungi</taxon>
        <taxon>Dikarya</taxon>
        <taxon>Ascomycota</taxon>
        <taxon>Pezizomycotina</taxon>
        <taxon>Leotiomycetes</taxon>
        <taxon>Helotiales</taxon>
        <taxon>Helotiaceae</taxon>
        <taxon>Hymenoscyphus</taxon>
    </lineage>
</organism>
<keyword evidence="12" id="KW-1185">Reference proteome</keyword>
<dbReference type="PANTHER" id="PTHR24287">
    <property type="entry name" value="P450, PUTATIVE (EUROFUNG)-RELATED"/>
    <property type="match status" value="1"/>
</dbReference>
<keyword evidence="10" id="KW-1133">Transmembrane helix</keyword>
<comment type="cofactor">
    <cofactor evidence="1 8">
        <name>heme</name>
        <dbReference type="ChEBI" id="CHEBI:30413"/>
    </cofactor>
</comment>
<feature type="binding site" description="axial binding residue" evidence="8">
    <location>
        <position position="468"/>
    </location>
    <ligand>
        <name>heme</name>
        <dbReference type="ChEBI" id="CHEBI:30413"/>
    </ligand>
    <ligandPart>
        <name>Fe</name>
        <dbReference type="ChEBI" id="CHEBI:18248"/>
    </ligandPart>
</feature>
<dbReference type="InterPro" id="IPR001128">
    <property type="entry name" value="Cyt_P450"/>
</dbReference>
<dbReference type="GO" id="GO:0016712">
    <property type="term" value="F:oxidoreductase activity, acting on paired donors, with incorporation or reduction of molecular oxygen, reduced flavin or flavoprotein as one donor, and incorporation of one atom of oxygen"/>
    <property type="evidence" value="ECO:0007669"/>
    <property type="project" value="InterPro"/>
</dbReference>
<dbReference type="OrthoDB" id="1470350at2759"/>
<gene>
    <name evidence="11" type="ORF">HYFRA_00001932</name>
</gene>
<dbReference type="AlphaFoldDB" id="A0A9N9KJN2"/>
<comment type="caution">
    <text evidence="11">The sequence shown here is derived from an EMBL/GenBank/DDBJ whole genome shotgun (WGS) entry which is preliminary data.</text>
</comment>
<dbReference type="Gene3D" id="1.10.630.10">
    <property type="entry name" value="Cytochrome P450"/>
    <property type="match status" value="1"/>
</dbReference>
<dbReference type="InterPro" id="IPR002974">
    <property type="entry name" value="Cyt_P450_E_CYP52_ascomycetes"/>
</dbReference>
<dbReference type="InterPro" id="IPR017972">
    <property type="entry name" value="Cyt_P450_CS"/>
</dbReference>
<dbReference type="PRINTS" id="PR00385">
    <property type="entry name" value="P450"/>
</dbReference>
<evidence type="ECO:0000256" key="7">
    <source>
        <dbReference type="ARBA" id="ARBA00023033"/>
    </source>
</evidence>
<dbReference type="CDD" id="cd11063">
    <property type="entry name" value="CYP52"/>
    <property type="match status" value="1"/>
</dbReference>
<evidence type="ECO:0000256" key="1">
    <source>
        <dbReference type="ARBA" id="ARBA00001971"/>
    </source>
</evidence>
<dbReference type="Proteomes" id="UP000696280">
    <property type="component" value="Unassembled WGS sequence"/>
</dbReference>
<protein>
    <submittedName>
        <fullName evidence="11">Uncharacterized protein</fullName>
    </submittedName>
</protein>
<keyword evidence="10" id="KW-0472">Membrane</keyword>
<keyword evidence="10" id="KW-0812">Transmembrane</keyword>
<sequence>MFSAQIQAQIQDYHPFVVACVGLGGLLLLSKLVSIGLTYRRHAIIIRKRGCKPYPAYPHKDFVIGLDIFMEAMKLNKYGGLLEAVRERYAKLNTKTFSQRLLGAKIIMTCEPENVKAVLATQFQEFDLPKPRLDAVADVFGHGIFSTNGAEWEASRALLRPNFTRNQVGDIVTFEEHVSKLLARIPRDGSVVDLQELFFMLTLDSATDFLFGYSTNVLDENDPNSAAGIKFGEAFQYVTEKVGIRTRVGWLAGFIKDPKYESSRDYVHSYIDKYVKSTIDLHQKTLTQEKVVKDKKEPGKYVFLEELAKTDYTATKIRDELLNILLAGRDTTAALLGFLFWHLARRPDVWKQLRAEILELGSGIPTFEQIKSLKYLQWCMNETLRLHPIVPINSREANRDTTLPVGGGKDGKSPIFVPKGGIVNYQVYVMHRRKDLYGEDSDEFKPERWSNLRPGWQYLPFNGGPRICIGQQFALIEASYCAVRILQTFKAIESKDDSPFREALTITAAVGGGVQVGLTPA</sequence>
<reference evidence="11" key="1">
    <citation type="submission" date="2021-07" db="EMBL/GenBank/DDBJ databases">
        <authorList>
            <person name="Durling M."/>
        </authorList>
    </citation>
    <scope>NUCLEOTIDE SEQUENCE</scope>
</reference>
<keyword evidence="7 9" id="KW-0503">Monooxygenase</keyword>
<dbReference type="InterPro" id="IPR002402">
    <property type="entry name" value="Cyt_P450_E_grp-II"/>
</dbReference>
<evidence type="ECO:0000256" key="6">
    <source>
        <dbReference type="ARBA" id="ARBA00023004"/>
    </source>
</evidence>
<evidence type="ECO:0000256" key="2">
    <source>
        <dbReference type="ARBA" id="ARBA00010617"/>
    </source>
</evidence>
<feature type="transmembrane region" description="Helical" evidence="10">
    <location>
        <begin position="16"/>
        <end position="39"/>
    </location>
</feature>
<keyword evidence="3 8" id="KW-0349">Heme</keyword>
<comment type="similarity">
    <text evidence="2 9">Belongs to the cytochrome P450 family.</text>
</comment>
<evidence type="ECO:0000256" key="10">
    <source>
        <dbReference type="SAM" id="Phobius"/>
    </source>
</evidence>
<dbReference type="Pfam" id="PF00067">
    <property type="entry name" value="p450"/>
    <property type="match status" value="1"/>
</dbReference>
<dbReference type="PANTHER" id="PTHR24287:SF1">
    <property type="entry name" value="P450, PUTATIVE (EUROFUNG)-RELATED"/>
    <property type="match status" value="1"/>
</dbReference>
<keyword evidence="5 9" id="KW-0560">Oxidoreductase</keyword>
<dbReference type="PRINTS" id="PR01239">
    <property type="entry name" value="EP450IICYP52"/>
</dbReference>
<dbReference type="GO" id="GO:0020037">
    <property type="term" value="F:heme binding"/>
    <property type="evidence" value="ECO:0007669"/>
    <property type="project" value="InterPro"/>
</dbReference>
<dbReference type="PRINTS" id="PR00464">
    <property type="entry name" value="EP450II"/>
</dbReference>
<name>A0A9N9KJN2_9HELO</name>
<dbReference type="EMBL" id="CAJVRL010000001">
    <property type="protein sequence ID" value="CAG8948809.1"/>
    <property type="molecule type" value="Genomic_DNA"/>
</dbReference>
<evidence type="ECO:0000313" key="11">
    <source>
        <dbReference type="EMBL" id="CAG8948809.1"/>
    </source>
</evidence>
<keyword evidence="6 8" id="KW-0408">Iron</keyword>
<dbReference type="PROSITE" id="PS00086">
    <property type="entry name" value="CYTOCHROME_P450"/>
    <property type="match status" value="1"/>
</dbReference>
<dbReference type="SUPFAM" id="SSF48264">
    <property type="entry name" value="Cytochrome P450"/>
    <property type="match status" value="1"/>
</dbReference>